<dbReference type="Proteomes" id="UP000051906">
    <property type="component" value="Unassembled WGS sequence"/>
</dbReference>
<evidence type="ECO:0000313" key="1">
    <source>
        <dbReference type="EMBL" id="KRO05514.1"/>
    </source>
</evidence>
<comment type="caution">
    <text evidence="1">The sequence shown here is derived from an EMBL/GenBank/DDBJ whole genome shotgun (WGS) entry which is preliminary data.</text>
</comment>
<dbReference type="PATRIC" id="fig|616990.3.peg.1887"/>
<name>A0A0R2M532_9LACO</name>
<accession>A0A0R2M532</accession>
<dbReference type="AlphaFoldDB" id="A0A0R2M532"/>
<evidence type="ECO:0000313" key="2">
    <source>
        <dbReference type="Proteomes" id="UP000051906"/>
    </source>
</evidence>
<reference evidence="1 2" key="1">
    <citation type="journal article" date="2015" name="Genome Announc.">
        <title>Expanding the biotechnology potential of lactobacilli through comparative genomics of 213 strains and associated genera.</title>
        <authorList>
            <person name="Sun Z."/>
            <person name="Harris H.M."/>
            <person name="McCann A."/>
            <person name="Guo C."/>
            <person name="Argimon S."/>
            <person name="Zhang W."/>
            <person name="Yang X."/>
            <person name="Jeffery I.B."/>
            <person name="Cooney J.C."/>
            <person name="Kagawa T.F."/>
            <person name="Liu W."/>
            <person name="Song Y."/>
            <person name="Salvetti E."/>
            <person name="Wrobel A."/>
            <person name="Rasinkangas P."/>
            <person name="Parkhill J."/>
            <person name="Rea M.C."/>
            <person name="O'Sullivan O."/>
            <person name="Ritari J."/>
            <person name="Douillard F.P."/>
            <person name="Paul Ross R."/>
            <person name="Yang R."/>
            <person name="Briner A.E."/>
            <person name="Felis G.E."/>
            <person name="de Vos W.M."/>
            <person name="Barrangou R."/>
            <person name="Klaenhammer T.R."/>
            <person name="Caufield P.W."/>
            <person name="Cui Y."/>
            <person name="Zhang H."/>
            <person name="O'Toole P.W."/>
        </authorList>
    </citation>
    <scope>NUCLEOTIDE SEQUENCE [LARGE SCALE GENOMIC DNA]</scope>
    <source>
        <strain evidence="1 2">DSM 22467</strain>
    </source>
</reference>
<organism evidence="1 2">
    <name type="scientific">Levilactobacillus paucivorans</name>
    <dbReference type="NCBI Taxonomy" id="616990"/>
    <lineage>
        <taxon>Bacteria</taxon>
        <taxon>Bacillati</taxon>
        <taxon>Bacillota</taxon>
        <taxon>Bacilli</taxon>
        <taxon>Lactobacillales</taxon>
        <taxon>Lactobacillaceae</taxon>
        <taxon>Levilactobacillus</taxon>
    </lineage>
</organism>
<keyword evidence="2" id="KW-1185">Reference proteome</keyword>
<sequence>MMGAILASVSLGAALVVATPTTDAQASSKMSLASFPTKFQGTWYYYQNGHYNRFNIEAKKTSYRNFYGKKWQTGHSPVKVTNLKKDMNNIKKGKNNTLIFMSKGWLVDQSWQYHYSDAGFGTVGTESYKIVTRQYKGQPIKSLYIYAMWNAGNGEAHLQHYYKTKGQAKAFNPTGGTEDFTD</sequence>
<proteinExistence type="predicted"/>
<gene>
    <name evidence="1" type="ORF">IV54_GL001778</name>
</gene>
<protein>
    <submittedName>
        <fullName evidence="1">Uncharacterized protein</fullName>
    </submittedName>
</protein>
<dbReference type="EMBL" id="JQCA01000004">
    <property type="protein sequence ID" value="KRO05514.1"/>
    <property type="molecule type" value="Genomic_DNA"/>
</dbReference>